<reference evidence="6" key="2">
    <citation type="journal article" date="2013" name="PLoS Genet.">
        <title>Comparative genome structure, secondary metabolite, and effector coding capacity across Cochliobolus pathogens.</title>
        <authorList>
            <person name="Condon B.J."/>
            <person name="Leng Y."/>
            <person name="Wu D."/>
            <person name="Bushley K.E."/>
            <person name="Ohm R.A."/>
            <person name="Otillar R."/>
            <person name="Martin J."/>
            <person name="Schackwitz W."/>
            <person name="Grimwood J."/>
            <person name="MohdZainudin N."/>
            <person name="Xue C."/>
            <person name="Wang R."/>
            <person name="Manning V.A."/>
            <person name="Dhillon B."/>
            <person name="Tu Z.J."/>
            <person name="Steffenson B.J."/>
            <person name="Salamov A."/>
            <person name="Sun H."/>
            <person name="Lowry S."/>
            <person name="LaButti K."/>
            <person name="Han J."/>
            <person name="Copeland A."/>
            <person name="Lindquist E."/>
            <person name="Barry K."/>
            <person name="Schmutz J."/>
            <person name="Baker S.E."/>
            <person name="Ciuffetti L.M."/>
            <person name="Grigoriev I.V."/>
            <person name="Zhong S."/>
            <person name="Turgeon B.G."/>
        </authorList>
    </citation>
    <scope>NUCLEOTIDE SEQUENCE [LARGE SCALE GENOMIC DNA]</scope>
    <source>
        <strain evidence="6">C5 / ATCC 48332 / race O</strain>
    </source>
</reference>
<dbReference type="HOGENOM" id="CLU_076146_1_0_1"/>
<organism evidence="5 6">
    <name type="scientific">Cochliobolus heterostrophus (strain C5 / ATCC 48332 / race O)</name>
    <name type="common">Southern corn leaf blight fungus</name>
    <name type="synonym">Bipolaris maydis</name>
    <dbReference type="NCBI Taxonomy" id="701091"/>
    <lineage>
        <taxon>Eukaryota</taxon>
        <taxon>Fungi</taxon>
        <taxon>Dikarya</taxon>
        <taxon>Ascomycota</taxon>
        <taxon>Pezizomycotina</taxon>
        <taxon>Dothideomycetes</taxon>
        <taxon>Pleosporomycetidae</taxon>
        <taxon>Pleosporales</taxon>
        <taxon>Pleosporineae</taxon>
        <taxon>Pleosporaceae</taxon>
        <taxon>Bipolaris</taxon>
    </lineage>
</organism>
<proteinExistence type="predicted"/>
<feature type="domain" description="Protein kinase" evidence="4">
    <location>
        <begin position="1"/>
        <end position="214"/>
    </location>
</feature>
<dbReference type="InterPro" id="IPR011009">
    <property type="entry name" value="Kinase-like_dom_sf"/>
</dbReference>
<reference evidence="5 6" key="1">
    <citation type="journal article" date="2012" name="PLoS Pathog.">
        <title>Diverse lifestyles and strategies of plant pathogenesis encoded in the genomes of eighteen Dothideomycetes fungi.</title>
        <authorList>
            <person name="Ohm R.A."/>
            <person name="Feau N."/>
            <person name="Henrissat B."/>
            <person name="Schoch C.L."/>
            <person name="Horwitz B.A."/>
            <person name="Barry K.W."/>
            <person name="Condon B.J."/>
            <person name="Copeland A.C."/>
            <person name="Dhillon B."/>
            <person name="Glaser F."/>
            <person name="Hesse C.N."/>
            <person name="Kosti I."/>
            <person name="LaButti K."/>
            <person name="Lindquist E.A."/>
            <person name="Lucas S."/>
            <person name="Salamov A.A."/>
            <person name="Bradshaw R.E."/>
            <person name="Ciuffetti L."/>
            <person name="Hamelin R.C."/>
            <person name="Kema G.H.J."/>
            <person name="Lawrence C."/>
            <person name="Scott J.A."/>
            <person name="Spatafora J.W."/>
            <person name="Turgeon B.G."/>
            <person name="de Wit P.J.G.M."/>
            <person name="Zhong S."/>
            <person name="Goodwin S.B."/>
            <person name="Grigoriev I.V."/>
        </authorList>
    </citation>
    <scope>NUCLEOTIDE SEQUENCE [LARGE SCALE GENOMIC DNA]</scope>
    <source>
        <strain evidence="6">C5 / ATCC 48332 / race O</strain>
    </source>
</reference>
<keyword evidence="1" id="KW-0808">Transferase</keyword>
<dbReference type="eggNOG" id="KOG0668">
    <property type="taxonomic scope" value="Eukaryota"/>
</dbReference>
<dbReference type="GO" id="GO:0005524">
    <property type="term" value="F:ATP binding"/>
    <property type="evidence" value="ECO:0007669"/>
    <property type="project" value="UniProtKB-KW"/>
</dbReference>
<keyword evidence="1" id="KW-0418">Kinase</keyword>
<dbReference type="PROSITE" id="PS50011">
    <property type="entry name" value="PROTEIN_KINASE_DOM"/>
    <property type="match status" value="1"/>
</dbReference>
<evidence type="ECO:0000313" key="6">
    <source>
        <dbReference type="Proteomes" id="UP000016936"/>
    </source>
</evidence>
<dbReference type="OMA" id="GRCKIGQ"/>
<evidence type="ECO:0000259" key="4">
    <source>
        <dbReference type="PROSITE" id="PS50011"/>
    </source>
</evidence>
<evidence type="ECO:0000256" key="3">
    <source>
        <dbReference type="ARBA" id="ARBA00022840"/>
    </source>
</evidence>
<dbReference type="STRING" id="701091.M2TK76"/>
<name>M2TK76_COCH5</name>
<evidence type="ECO:0000313" key="5">
    <source>
        <dbReference type="EMBL" id="EMD86879.1"/>
    </source>
</evidence>
<dbReference type="EMBL" id="KB445583">
    <property type="protein sequence ID" value="EMD86879.1"/>
    <property type="molecule type" value="Genomic_DNA"/>
</dbReference>
<dbReference type="SUPFAM" id="SSF56112">
    <property type="entry name" value="Protein kinase-like (PK-like)"/>
    <property type="match status" value="1"/>
</dbReference>
<dbReference type="SMART" id="SM00220">
    <property type="entry name" value="S_TKc"/>
    <property type="match status" value="1"/>
</dbReference>
<evidence type="ECO:0000256" key="2">
    <source>
        <dbReference type="ARBA" id="ARBA00022741"/>
    </source>
</evidence>
<dbReference type="OrthoDB" id="5979581at2759"/>
<dbReference type="Gene3D" id="1.10.510.10">
    <property type="entry name" value="Transferase(Phosphotransferase) domain 1"/>
    <property type="match status" value="1"/>
</dbReference>
<sequence>MKNLERSEIKLVAKGILEALNAFHEAGYLHTDVNLDNILVNYGVGTNRFSEVKPSDCGDAYHVDPNADSLEIGHVIGAAIFRSPKANLQLWWGTATDIWSFSATVILYGAKNWHIFLPKDYSVDDPEFPSHVLAKQTSIFGPFPMSYRDIADEERQSIFILLSAYLKENRSLKPFSMAEDPELTMGDRNFICRIMRRDPRDRPTAKELLEDPWFH</sequence>
<keyword evidence="6" id="KW-1185">Reference proteome</keyword>
<dbReference type="Pfam" id="PF00069">
    <property type="entry name" value="Pkinase"/>
    <property type="match status" value="1"/>
</dbReference>
<dbReference type="PANTHER" id="PTHR24055">
    <property type="entry name" value="MITOGEN-ACTIVATED PROTEIN KINASE"/>
    <property type="match status" value="1"/>
</dbReference>
<dbReference type="AlphaFoldDB" id="M2TK76"/>
<dbReference type="GO" id="GO:0004674">
    <property type="term" value="F:protein serine/threonine kinase activity"/>
    <property type="evidence" value="ECO:0007669"/>
    <property type="project" value="UniProtKB-KW"/>
</dbReference>
<keyword evidence="2" id="KW-0547">Nucleotide-binding</keyword>
<keyword evidence="1" id="KW-0723">Serine/threonine-protein kinase</keyword>
<dbReference type="InterPro" id="IPR000719">
    <property type="entry name" value="Prot_kinase_dom"/>
</dbReference>
<accession>M2TK76</accession>
<keyword evidence="3" id="KW-0067">ATP-binding</keyword>
<gene>
    <name evidence="5" type="ORF">COCHEDRAFT_1160014</name>
</gene>
<protein>
    <recommendedName>
        <fullName evidence="4">Protein kinase domain-containing protein</fullName>
    </recommendedName>
</protein>
<dbReference type="InterPro" id="IPR050117">
    <property type="entry name" value="MAPK"/>
</dbReference>
<evidence type="ECO:0000256" key="1">
    <source>
        <dbReference type="ARBA" id="ARBA00022527"/>
    </source>
</evidence>
<dbReference type="Proteomes" id="UP000016936">
    <property type="component" value="Unassembled WGS sequence"/>
</dbReference>